<feature type="region of interest" description="Disordered" evidence="1">
    <location>
        <begin position="289"/>
        <end position="329"/>
    </location>
</feature>
<gene>
    <name evidence="2" type="ORF">ECRASSUSDP1_LOCUS1104</name>
</gene>
<feature type="region of interest" description="Disordered" evidence="1">
    <location>
        <begin position="438"/>
        <end position="458"/>
    </location>
</feature>
<dbReference type="Proteomes" id="UP001295684">
    <property type="component" value="Unassembled WGS sequence"/>
</dbReference>
<name>A0AAD1U1U0_EUPCR</name>
<feature type="compositionally biased region" description="Polar residues" evidence="1">
    <location>
        <begin position="671"/>
        <end position="680"/>
    </location>
</feature>
<accession>A0AAD1U1U0</accession>
<protein>
    <submittedName>
        <fullName evidence="2">Uncharacterized protein</fullName>
    </submittedName>
</protein>
<feature type="region of interest" description="Disordered" evidence="1">
    <location>
        <begin position="671"/>
        <end position="698"/>
    </location>
</feature>
<feature type="region of interest" description="Disordered" evidence="1">
    <location>
        <begin position="86"/>
        <end position="116"/>
    </location>
</feature>
<feature type="region of interest" description="Disordered" evidence="1">
    <location>
        <begin position="365"/>
        <end position="387"/>
    </location>
</feature>
<evidence type="ECO:0000313" key="2">
    <source>
        <dbReference type="EMBL" id="CAI2359810.1"/>
    </source>
</evidence>
<evidence type="ECO:0000256" key="1">
    <source>
        <dbReference type="SAM" id="MobiDB-lite"/>
    </source>
</evidence>
<organism evidence="2 3">
    <name type="scientific">Euplotes crassus</name>
    <dbReference type="NCBI Taxonomy" id="5936"/>
    <lineage>
        <taxon>Eukaryota</taxon>
        <taxon>Sar</taxon>
        <taxon>Alveolata</taxon>
        <taxon>Ciliophora</taxon>
        <taxon>Intramacronucleata</taxon>
        <taxon>Spirotrichea</taxon>
        <taxon>Hypotrichia</taxon>
        <taxon>Euplotida</taxon>
        <taxon>Euplotidae</taxon>
        <taxon>Moneuplotes</taxon>
    </lineage>
</organism>
<proteinExistence type="predicted"/>
<comment type="caution">
    <text evidence="2">The sequence shown here is derived from an EMBL/GenBank/DDBJ whole genome shotgun (WGS) entry which is preliminary data.</text>
</comment>
<dbReference type="EMBL" id="CAMPGE010001042">
    <property type="protein sequence ID" value="CAI2359810.1"/>
    <property type="molecule type" value="Genomic_DNA"/>
</dbReference>
<evidence type="ECO:0000313" key="3">
    <source>
        <dbReference type="Proteomes" id="UP001295684"/>
    </source>
</evidence>
<feature type="compositionally biased region" description="Basic and acidic residues" evidence="1">
    <location>
        <begin position="685"/>
        <end position="698"/>
    </location>
</feature>
<feature type="compositionally biased region" description="Low complexity" evidence="1">
    <location>
        <begin position="310"/>
        <end position="321"/>
    </location>
</feature>
<keyword evidence="3" id="KW-1185">Reference proteome</keyword>
<sequence>MSISICSEDKCFACQQLFPKTYLQYIDDKSANLQQKEKRGIPPKNEKSEVHFEMKLPFCYNCMPNEKIKLIRNKFEVPEISEDIFHKTEDSHGKSTKLLLPPSKVSKSKQRNTSAHLNKSNCCISQGAGIGGISPVPQAASPALKPIHHEQMSRNPRTVNLGGSTIERKTVKEVRNRSRSHRRTVMKSFRKLEMIRHDLEEQRAKDKFFNVTSDQTACWPSTENLSNLYRRLSNKRDGSVHNQENPQLHKSHNVFYFKELDKSKSGNIAKPSKGNKFKIIKVKRKTDLGMNSKSNSKHLTKLTKMRRKSISSSSESFSYKENSNEKANAKIKESRIPTLSTNQMTMSTQGFLNIPVINMENSKTPTNRNSHKAKDLCSNPLVKNHSSRNTSSIIGRRMGEHLSVVGPQNTKISADCSKSATVKKCPNPRKFSFLQVETNNQSSRIKNPPKSQLKPDLKPIKKPKKTCVVNEIFYSMLRVDDLISSQPASSETHKQMTAIKSYLGRYSDLFKKTQSELLQIEVREADDLSQLSQFFDRIRKELDSKEELLKAKYKSMVNSYETSLSMDLEFLETKCRHLCEVIDSNSQKLQTFTKMKKETSSYFRPNSSEEIMNSYNLESILLKEKAGTYKLSHKDFTVQAETSFQCPTVECNFRKVRDLINEINVISHSNPECSNSSRETLGSAKKLENTSKGPDTDCKTHYSVRLDVEHMDKNESLEISAENKRKYIRH</sequence>
<dbReference type="AlphaFoldDB" id="A0AAD1U1U0"/>
<reference evidence="2" key="1">
    <citation type="submission" date="2023-07" db="EMBL/GenBank/DDBJ databases">
        <authorList>
            <consortium name="AG Swart"/>
            <person name="Singh M."/>
            <person name="Singh A."/>
            <person name="Seah K."/>
            <person name="Emmerich C."/>
        </authorList>
    </citation>
    <scope>NUCLEOTIDE SEQUENCE</scope>
    <source>
        <strain evidence="2">DP1</strain>
    </source>
</reference>
<feature type="compositionally biased region" description="Basic residues" evidence="1">
    <location>
        <begin position="295"/>
        <end position="309"/>
    </location>
</feature>